<dbReference type="Proteomes" id="UP001150603">
    <property type="component" value="Unassembled WGS sequence"/>
</dbReference>
<name>A0ACC1J248_9FUNG</name>
<accession>A0ACC1J248</accession>
<evidence type="ECO:0000313" key="1">
    <source>
        <dbReference type="EMBL" id="KAJ1934667.1"/>
    </source>
</evidence>
<gene>
    <name evidence="1" type="ORF">FBU59_005630</name>
</gene>
<dbReference type="EMBL" id="JANBPW010004548">
    <property type="protein sequence ID" value="KAJ1934667.1"/>
    <property type="molecule type" value="Genomic_DNA"/>
</dbReference>
<keyword evidence="2" id="KW-1185">Reference proteome</keyword>
<proteinExistence type="predicted"/>
<organism evidence="1 2">
    <name type="scientific">Linderina macrospora</name>
    <dbReference type="NCBI Taxonomy" id="4868"/>
    <lineage>
        <taxon>Eukaryota</taxon>
        <taxon>Fungi</taxon>
        <taxon>Fungi incertae sedis</taxon>
        <taxon>Zoopagomycota</taxon>
        <taxon>Kickxellomycotina</taxon>
        <taxon>Kickxellomycetes</taxon>
        <taxon>Kickxellales</taxon>
        <taxon>Kickxellaceae</taxon>
        <taxon>Linderina</taxon>
    </lineage>
</organism>
<evidence type="ECO:0000313" key="2">
    <source>
        <dbReference type="Proteomes" id="UP001150603"/>
    </source>
</evidence>
<comment type="caution">
    <text evidence="1">The sequence shown here is derived from an EMBL/GenBank/DDBJ whole genome shotgun (WGS) entry which is preliminary data.</text>
</comment>
<protein>
    <submittedName>
        <fullName evidence="1">Uncharacterized protein</fullName>
    </submittedName>
</protein>
<sequence length="106" mass="11393">MSTAASDKHFVIVVNDFTDPDALSRRMSVRDSHLAGATCNKNAGFLLSGGAILDSHDSGKMIGSSLIVKAASEEAVWEKLKQDPYVTGKVWDLSTAKIFAYKPASF</sequence>
<reference evidence="1" key="1">
    <citation type="submission" date="2022-07" db="EMBL/GenBank/DDBJ databases">
        <title>Phylogenomic reconstructions and comparative analyses of Kickxellomycotina fungi.</title>
        <authorList>
            <person name="Reynolds N.K."/>
            <person name="Stajich J.E."/>
            <person name="Barry K."/>
            <person name="Grigoriev I.V."/>
            <person name="Crous P."/>
            <person name="Smith M.E."/>
        </authorList>
    </citation>
    <scope>NUCLEOTIDE SEQUENCE</scope>
    <source>
        <strain evidence="1">NRRL 5244</strain>
    </source>
</reference>